<organism evidence="1 2">
    <name type="scientific">Nitratireductor aquimarinus</name>
    <dbReference type="NCBI Taxonomy" id="889300"/>
    <lineage>
        <taxon>Bacteria</taxon>
        <taxon>Pseudomonadati</taxon>
        <taxon>Pseudomonadota</taxon>
        <taxon>Alphaproteobacteria</taxon>
        <taxon>Hyphomicrobiales</taxon>
        <taxon>Phyllobacteriaceae</taxon>
        <taxon>Nitratireductor</taxon>
    </lineage>
</organism>
<dbReference type="Proteomes" id="UP001185659">
    <property type="component" value="Unassembled WGS sequence"/>
</dbReference>
<proteinExistence type="predicted"/>
<evidence type="ECO:0000313" key="1">
    <source>
        <dbReference type="EMBL" id="MDV6228787.1"/>
    </source>
</evidence>
<dbReference type="RefSeq" id="WP_317562513.1">
    <property type="nucleotide sequence ID" value="NZ_JAWLIP010000013.1"/>
</dbReference>
<evidence type="ECO:0000313" key="2">
    <source>
        <dbReference type="Proteomes" id="UP001185659"/>
    </source>
</evidence>
<name>A0ABU4ARE1_9HYPH</name>
<sequence>MTPSAMRSYFVPIMIETLGEAWTHGVRLTMRCAWGKQLGLKSIRECIYTKELDMETLICTHGAAFPISMLASRLKCPRCDSRRVIIIYSFQRNDLSSKAVGW</sequence>
<gene>
    <name evidence="1" type="ORF">R2G56_21070</name>
</gene>
<reference evidence="1 2" key="1">
    <citation type="submission" date="2023-10" db="EMBL/GenBank/DDBJ databases">
        <authorList>
            <person name="Venkata Ramana C."/>
            <person name="Sasikala C."/>
            <person name="Dhurka M."/>
        </authorList>
    </citation>
    <scope>NUCLEOTIDE SEQUENCE [LARGE SCALE GENOMIC DNA]</scope>
    <source>
        <strain evidence="1 2">KCTC 32151</strain>
    </source>
</reference>
<protein>
    <submittedName>
        <fullName evidence="1">Uncharacterized protein</fullName>
    </submittedName>
</protein>
<dbReference type="EMBL" id="JAWLIP010000013">
    <property type="protein sequence ID" value="MDV6228787.1"/>
    <property type="molecule type" value="Genomic_DNA"/>
</dbReference>
<keyword evidence="2" id="KW-1185">Reference proteome</keyword>
<comment type="caution">
    <text evidence="1">The sequence shown here is derived from an EMBL/GenBank/DDBJ whole genome shotgun (WGS) entry which is preliminary data.</text>
</comment>
<accession>A0ABU4ARE1</accession>